<accession>A0A8J3KRF3</accession>
<dbReference type="CDD" id="cd01949">
    <property type="entry name" value="GGDEF"/>
    <property type="match status" value="1"/>
</dbReference>
<dbReference type="EMBL" id="BONI01000009">
    <property type="protein sequence ID" value="GIG04858.1"/>
    <property type="molecule type" value="Genomic_DNA"/>
</dbReference>
<organism evidence="4 5">
    <name type="scientific">Catellatospora coxensis</name>
    <dbReference type="NCBI Taxonomy" id="310354"/>
    <lineage>
        <taxon>Bacteria</taxon>
        <taxon>Bacillati</taxon>
        <taxon>Actinomycetota</taxon>
        <taxon>Actinomycetes</taxon>
        <taxon>Micromonosporales</taxon>
        <taxon>Micromonosporaceae</taxon>
        <taxon>Catellatospora</taxon>
    </lineage>
</organism>
<dbReference type="InterPro" id="IPR035919">
    <property type="entry name" value="EAL_sf"/>
</dbReference>
<dbReference type="InterPro" id="IPR000014">
    <property type="entry name" value="PAS"/>
</dbReference>
<gene>
    <name evidence="4" type="ORF">Cco03nite_15580</name>
</gene>
<protein>
    <recommendedName>
        <fullName evidence="6">PAS domain S-box-containing protein/diguanylate cyclase (GGDEF)-like protein</fullName>
    </recommendedName>
</protein>
<evidence type="ECO:0000313" key="4">
    <source>
        <dbReference type="EMBL" id="GIG04858.1"/>
    </source>
</evidence>
<keyword evidence="5" id="KW-1185">Reference proteome</keyword>
<dbReference type="PANTHER" id="PTHR44757:SF2">
    <property type="entry name" value="BIOFILM ARCHITECTURE MAINTENANCE PROTEIN MBAA"/>
    <property type="match status" value="1"/>
</dbReference>
<dbReference type="PROSITE" id="PS50883">
    <property type="entry name" value="EAL"/>
    <property type="match status" value="1"/>
</dbReference>
<dbReference type="PROSITE" id="PS50112">
    <property type="entry name" value="PAS"/>
    <property type="match status" value="1"/>
</dbReference>
<dbReference type="SUPFAM" id="SSF55073">
    <property type="entry name" value="Nucleotide cyclase"/>
    <property type="match status" value="1"/>
</dbReference>
<dbReference type="InterPro" id="IPR035965">
    <property type="entry name" value="PAS-like_dom_sf"/>
</dbReference>
<evidence type="ECO:0000259" key="3">
    <source>
        <dbReference type="PROSITE" id="PS50887"/>
    </source>
</evidence>
<dbReference type="AlphaFoldDB" id="A0A8J3KRF3"/>
<dbReference type="Gene3D" id="3.30.450.20">
    <property type="entry name" value="PAS domain"/>
    <property type="match status" value="1"/>
</dbReference>
<dbReference type="InterPro" id="IPR029787">
    <property type="entry name" value="Nucleotide_cyclase"/>
</dbReference>
<feature type="domain" description="EAL" evidence="2">
    <location>
        <begin position="430"/>
        <end position="689"/>
    </location>
</feature>
<reference evidence="4 5" key="1">
    <citation type="submission" date="2021-01" db="EMBL/GenBank/DDBJ databases">
        <title>Whole genome shotgun sequence of Catellatospora coxensis NBRC 107359.</title>
        <authorList>
            <person name="Komaki H."/>
            <person name="Tamura T."/>
        </authorList>
    </citation>
    <scope>NUCLEOTIDE SEQUENCE [LARGE SCALE GENOMIC DNA]</scope>
    <source>
        <strain evidence="4 5">NBRC 107359</strain>
    </source>
</reference>
<proteinExistence type="predicted"/>
<sequence>MTAYEPDVSSPPRERADADRVLRDVAAELAVAAGAEDVVEALDRAVTRLVPAGSPHELRILLPEDPAGSAGRLPGRDEAAGLVLIEVDTPRSGQVGILLIDRATAAVAHLRPALEVMSAQAALAIERIRLAAEVSRYRSFREIEALMEQTRDVVLIIDEDGCIQYASPSARHVFGTSALLHAKLLDFIDAAQRPAAEFLLRHVRSGRAGAVESRADWTVQALDGRTPVVEVACRELCPAGPARDLALTLHDVTAQRRLEHDLTERMFHDAVTGLPNRVLFAERTEHAVAADGGLTAVLLVDLDDFGAVNDSFGHAVGDEVLHLMSERLRDVVGDHGVAARYGGDQFAALIQDADTAADVERVAARLCRSLAEPMRTSGGTVVVCSASIGAAMSAPGGSAHELLRNANLALRTAKSAGTGQWRRYEPSMTDQVRQSELRAALGAAIDGEALLLEYQPIVALRTGRTVGFEALLRWQHPTWGRLLPGEFIEVAEESGLIVPIGEWVLGAAMRAAGRWRDAGQARAPYVSVNVSAQQFRSDGFVDTVVRLLAQTGLRAHGLVLEITESLLLRDDDKVWHALELLRARGVRVAIDDFGTGYSALGYLRQIPLDIVKLDRLFVRGLTTSRRQRDLVEGIVTLTRALSLDVVAEGIETEHQRQACLATGCTYGQGYLFAVPMPETDTVSWLAEAHRAPPP</sequence>
<name>A0A8J3KRF3_9ACTN</name>
<dbReference type="Gene3D" id="3.30.70.270">
    <property type="match status" value="1"/>
</dbReference>
<dbReference type="InterPro" id="IPR000160">
    <property type="entry name" value="GGDEF_dom"/>
</dbReference>
<dbReference type="Pfam" id="PF00990">
    <property type="entry name" value="GGDEF"/>
    <property type="match status" value="1"/>
</dbReference>
<dbReference type="SUPFAM" id="SSF141868">
    <property type="entry name" value="EAL domain-like"/>
    <property type="match status" value="1"/>
</dbReference>
<evidence type="ECO:0000259" key="2">
    <source>
        <dbReference type="PROSITE" id="PS50883"/>
    </source>
</evidence>
<dbReference type="PANTHER" id="PTHR44757">
    <property type="entry name" value="DIGUANYLATE CYCLASE DGCP"/>
    <property type="match status" value="1"/>
</dbReference>
<dbReference type="Gene3D" id="3.20.20.450">
    <property type="entry name" value="EAL domain"/>
    <property type="match status" value="1"/>
</dbReference>
<evidence type="ECO:0008006" key="6">
    <source>
        <dbReference type="Google" id="ProtNLM"/>
    </source>
</evidence>
<dbReference type="SUPFAM" id="SSF55785">
    <property type="entry name" value="PYP-like sensor domain (PAS domain)"/>
    <property type="match status" value="1"/>
</dbReference>
<comment type="caution">
    <text evidence="4">The sequence shown here is derived from an EMBL/GenBank/DDBJ whole genome shotgun (WGS) entry which is preliminary data.</text>
</comment>
<dbReference type="SMART" id="SM00091">
    <property type="entry name" value="PAS"/>
    <property type="match status" value="1"/>
</dbReference>
<dbReference type="CDD" id="cd00130">
    <property type="entry name" value="PAS"/>
    <property type="match status" value="1"/>
</dbReference>
<feature type="domain" description="PAS" evidence="1">
    <location>
        <begin position="139"/>
        <end position="175"/>
    </location>
</feature>
<dbReference type="SMART" id="SM00052">
    <property type="entry name" value="EAL"/>
    <property type="match status" value="1"/>
</dbReference>
<dbReference type="InterPro" id="IPR043128">
    <property type="entry name" value="Rev_trsase/Diguanyl_cyclase"/>
</dbReference>
<dbReference type="SMART" id="SM00267">
    <property type="entry name" value="GGDEF"/>
    <property type="match status" value="1"/>
</dbReference>
<dbReference type="InterPro" id="IPR052155">
    <property type="entry name" value="Biofilm_reg_signaling"/>
</dbReference>
<dbReference type="InterPro" id="IPR001633">
    <property type="entry name" value="EAL_dom"/>
</dbReference>
<dbReference type="CDD" id="cd01948">
    <property type="entry name" value="EAL"/>
    <property type="match status" value="1"/>
</dbReference>
<evidence type="ECO:0000259" key="1">
    <source>
        <dbReference type="PROSITE" id="PS50112"/>
    </source>
</evidence>
<evidence type="ECO:0000313" key="5">
    <source>
        <dbReference type="Proteomes" id="UP000630887"/>
    </source>
</evidence>
<dbReference type="PROSITE" id="PS50887">
    <property type="entry name" value="GGDEF"/>
    <property type="match status" value="1"/>
</dbReference>
<dbReference type="NCBIfam" id="TIGR00254">
    <property type="entry name" value="GGDEF"/>
    <property type="match status" value="1"/>
</dbReference>
<dbReference type="Proteomes" id="UP000630887">
    <property type="component" value="Unassembled WGS sequence"/>
</dbReference>
<dbReference type="Pfam" id="PF00563">
    <property type="entry name" value="EAL"/>
    <property type="match status" value="1"/>
</dbReference>
<feature type="domain" description="GGDEF" evidence="3">
    <location>
        <begin position="293"/>
        <end position="426"/>
    </location>
</feature>